<dbReference type="PROSITE" id="PS50977">
    <property type="entry name" value="HTH_TETR_2"/>
    <property type="match status" value="1"/>
</dbReference>
<dbReference type="InterPro" id="IPR004111">
    <property type="entry name" value="Repressor_TetR_C"/>
</dbReference>
<dbReference type="SUPFAM" id="SSF46689">
    <property type="entry name" value="Homeodomain-like"/>
    <property type="match status" value="1"/>
</dbReference>
<dbReference type="InterPro" id="IPR009057">
    <property type="entry name" value="Homeodomain-like_sf"/>
</dbReference>
<dbReference type="PANTHER" id="PTHR30055">
    <property type="entry name" value="HTH-TYPE TRANSCRIPTIONAL REGULATOR RUTR"/>
    <property type="match status" value="1"/>
</dbReference>
<dbReference type="PRINTS" id="PR00400">
    <property type="entry name" value="TETREPRESSOR"/>
</dbReference>
<gene>
    <name evidence="7" type="ORF">JK363_16950</name>
</gene>
<accession>A0ABS1NE48</accession>
<keyword evidence="4" id="KW-0804">Transcription</keyword>
<name>A0ABS1NE48_9ACTN</name>
<evidence type="ECO:0000256" key="3">
    <source>
        <dbReference type="ARBA" id="ARBA00023125"/>
    </source>
</evidence>
<keyword evidence="2" id="KW-0805">Transcription regulation</keyword>
<dbReference type="Gene3D" id="1.10.357.10">
    <property type="entry name" value="Tetracycline Repressor, domain 2"/>
    <property type="match status" value="1"/>
</dbReference>
<dbReference type="RefSeq" id="WP_201876027.1">
    <property type="nucleotide sequence ID" value="NZ_JAERRF010000009.1"/>
</dbReference>
<feature type="DNA-binding region" description="H-T-H motif" evidence="5">
    <location>
        <begin position="25"/>
        <end position="44"/>
    </location>
</feature>
<evidence type="ECO:0000256" key="1">
    <source>
        <dbReference type="ARBA" id="ARBA00022491"/>
    </source>
</evidence>
<evidence type="ECO:0000313" key="8">
    <source>
        <dbReference type="Proteomes" id="UP000634229"/>
    </source>
</evidence>
<sequence length="212" mass="23808">MRLTRDRVLTAAIRLADQSGLAALSMRKLAAELDVEAMSLYNHVKNKEDLLDGVADLVMGEMDRPVAGGQWRAEMHRRAASVYEVLRRHWWAVDLIASRQTPGPAHLAHYDATIGCLHAAGFPYLLAGHACSAMDSHVFGFTIRRRDLPFDPDKLAEWAEHNLPQISVERYPHVHDIAEKIVSDEYRDAGFEFGLELILDGLEKVLATVTRE</sequence>
<organism evidence="7 8">
    <name type="scientific">Streptomyces coffeae</name>
    <dbReference type="NCBI Taxonomy" id="621382"/>
    <lineage>
        <taxon>Bacteria</taxon>
        <taxon>Bacillati</taxon>
        <taxon>Actinomycetota</taxon>
        <taxon>Actinomycetes</taxon>
        <taxon>Kitasatosporales</taxon>
        <taxon>Streptomycetaceae</taxon>
        <taxon>Streptomyces</taxon>
    </lineage>
</organism>
<dbReference type="PANTHER" id="PTHR30055:SF151">
    <property type="entry name" value="TRANSCRIPTIONAL REGULATORY PROTEIN"/>
    <property type="match status" value="1"/>
</dbReference>
<dbReference type="Gene3D" id="1.10.10.60">
    <property type="entry name" value="Homeodomain-like"/>
    <property type="match status" value="1"/>
</dbReference>
<evidence type="ECO:0000256" key="2">
    <source>
        <dbReference type="ARBA" id="ARBA00023015"/>
    </source>
</evidence>
<proteinExistence type="predicted"/>
<protein>
    <submittedName>
        <fullName evidence="7">TetR/AcrR family transcriptional regulator C-terminal domain-containing protein</fullName>
    </submittedName>
</protein>
<dbReference type="InterPro" id="IPR001647">
    <property type="entry name" value="HTH_TetR"/>
</dbReference>
<dbReference type="EMBL" id="JAERRF010000009">
    <property type="protein sequence ID" value="MBL1098326.1"/>
    <property type="molecule type" value="Genomic_DNA"/>
</dbReference>
<keyword evidence="3 5" id="KW-0238">DNA-binding</keyword>
<feature type="domain" description="HTH tetR-type" evidence="6">
    <location>
        <begin position="2"/>
        <end position="62"/>
    </location>
</feature>
<dbReference type="InterPro" id="IPR050109">
    <property type="entry name" value="HTH-type_TetR-like_transc_reg"/>
</dbReference>
<keyword evidence="1" id="KW-0678">Repressor</keyword>
<evidence type="ECO:0000256" key="4">
    <source>
        <dbReference type="ARBA" id="ARBA00023163"/>
    </source>
</evidence>
<dbReference type="PRINTS" id="PR00455">
    <property type="entry name" value="HTHTETR"/>
</dbReference>
<dbReference type="SUPFAM" id="SSF48498">
    <property type="entry name" value="Tetracyclin repressor-like, C-terminal domain"/>
    <property type="match status" value="1"/>
</dbReference>
<dbReference type="Pfam" id="PF02909">
    <property type="entry name" value="TetR_C_1"/>
    <property type="match status" value="1"/>
</dbReference>
<reference evidence="7 8" key="1">
    <citation type="submission" date="2021-01" db="EMBL/GenBank/DDBJ databases">
        <title>WGS of actinomycetes isolated from Thailand.</title>
        <authorList>
            <person name="Thawai C."/>
        </authorList>
    </citation>
    <scope>NUCLEOTIDE SEQUENCE [LARGE SCALE GENOMIC DNA]</scope>
    <source>
        <strain evidence="7 8">CA1R205</strain>
    </source>
</reference>
<evidence type="ECO:0000313" key="7">
    <source>
        <dbReference type="EMBL" id="MBL1098326.1"/>
    </source>
</evidence>
<comment type="caution">
    <text evidence="7">The sequence shown here is derived from an EMBL/GenBank/DDBJ whole genome shotgun (WGS) entry which is preliminary data.</text>
</comment>
<dbReference type="Pfam" id="PF00440">
    <property type="entry name" value="TetR_N"/>
    <property type="match status" value="1"/>
</dbReference>
<dbReference type="InterPro" id="IPR003012">
    <property type="entry name" value="Tet_transcr_reg_TetR"/>
</dbReference>
<evidence type="ECO:0000256" key="5">
    <source>
        <dbReference type="PROSITE-ProRule" id="PRU00335"/>
    </source>
</evidence>
<dbReference type="InterPro" id="IPR036271">
    <property type="entry name" value="Tet_transcr_reg_TetR-rel_C_sf"/>
</dbReference>
<dbReference type="Proteomes" id="UP000634229">
    <property type="component" value="Unassembled WGS sequence"/>
</dbReference>
<evidence type="ECO:0000259" key="6">
    <source>
        <dbReference type="PROSITE" id="PS50977"/>
    </source>
</evidence>
<keyword evidence="8" id="KW-1185">Reference proteome</keyword>